<protein>
    <recommendedName>
        <fullName evidence="4">PH domain-containing protein</fullName>
    </recommendedName>
</protein>
<keyword evidence="1" id="KW-0812">Transmembrane</keyword>
<evidence type="ECO:0008006" key="4">
    <source>
        <dbReference type="Google" id="ProtNLM"/>
    </source>
</evidence>
<proteinExistence type="predicted"/>
<evidence type="ECO:0000256" key="1">
    <source>
        <dbReference type="SAM" id="Phobius"/>
    </source>
</evidence>
<keyword evidence="3" id="KW-1185">Reference proteome</keyword>
<evidence type="ECO:0000313" key="3">
    <source>
        <dbReference type="Proteomes" id="UP001234880"/>
    </source>
</evidence>
<reference evidence="2 3" key="1">
    <citation type="submission" date="2023-07" db="EMBL/GenBank/DDBJ databases">
        <title>Sequencing the genomes of 1000 actinobacteria strains.</title>
        <authorList>
            <person name="Klenk H.-P."/>
        </authorList>
    </citation>
    <scope>NUCLEOTIDE SEQUENCE [LARGE SCALE GENOMIC DNA]</scope>
    <source>
        <strain evidence="2 3">DSM 41600</strain>
    </source>
</reference>
<name>A0ABT9KWV0_9ACTN</name>
<gene>
    <name evidence="2" type="ORF">JOF35_004912</name>
</gene>
<evidence type="ECO:0000313" key="2">
    <source>
        <dbReference type="EMBL" id="MDP9612635.1"/>
    </source>
</evidence>
<dbReference type="EMBL" id="JAURUE010000001">
    <property type="protein sequence ID" value="MDP9612635.1"/>
    <property type="molecule type" value="Genomic_DNA"/>
</dbReference>
<comment type="caution">
    <text evidence="2">The sequence shown here is derived from an EMBL/GenBank/DDBJ whole genome shotgun (WGS) entry which is preliminary data.</text>
</comment>
<dbReference type="RefSeq" id="WP_258407367.1">
    <property type="nucleotide sequence ID" value="NZ_JAURUE010000001.1"/>
</dbReference>
<accession>A0ABT9KWV0</accession>
<keyword evidence="1" id="KW-1133">Transmembrane helix</keyword>
<sequence length="177" mass="19370">MEQLMGRSARTPGGRRRRADTRWAVWFALTFAGMTTVLDWASGGLTVARADLWALLAVAVFAVLRPPRVTAGGGRLTVRGLVRVRRVRTDALAGVWRDGRIATRLLLRDVDGHRVALDLRVLVADPLLLHELDTGARRSLEAGTLSHGTDILRLLGRHLDDTATRGILDASGLERGR</sequence>
<feature type="transmembrane region" description="Helical" evidence="1">
    <location>
        <begin position="21"/>
        <end position="41"/>
    </location>
</feature>
<keyword evidence="1" id="KW-0472">Membrane</keyword>
<organism evidence="2 3">
    <name type="scientific">Streptomyces demainii</name>
    <dbReference type="NCBI Taxonomy" id="588122"/>
    <lineage>
        <taxon>Bacteria</taxon>
        <taxon>Bacillati</taxon>
        <taxon>Actinomycetota</taxon>
        <taxon>Actinomycetes</taxon>
        <taxon>Kitasatosporales</taxon>
        <taxon>Streptomycetaceae</taxon>
        <taxon>Streptomyces</taxon>
    </lineage>
</organism>
<dbReference type="Proteomes" id="UP001234880">
    <property type="component" value="Unassembled WGS sequence"/>
</dbReference>